<dbReference type="InterPro" id="IPR055414">
    <property type="entry name" value="LRR_R13L4/SHOC2-like"/>
</dbReference>
<dbReference type="GO" id="GO:0051707">
    <property type="term" value="P:response to other organism"/>
    <property type="evidence" value="ECO:0007669"/>
    <property type="project" value="UniProtKB-ARBA"/>
</dbReference>
<dbReference type="OMA" id="WICNIIS"/>
<dbReference type="PANTHER" id="PTHR36766:SF35">
    <property type="entry name" value="DISEASE RESISTANCE PROTEIN RGA3"/>
    <property type="match status" value="1"/>
</dbReference>
<evidence type="ECO:0000313" key="10">
    <source>
        <dbReference type="EnsemblPlants" id="AUR62039703-RA:cds"/>
    </source>
</evidence>
<name>A0A803N3A1_CHEQI</name>
<dbReference type="PANTHER" id="PTHR36766">
    <property type="entry name" value="PLANT BROAD-SPECTRUM MILDEW RESISTANCE PROTEIN RPW8"/>
    <property type="match status" value="1"/>
</dbReference>
<feature type="domain" description="NB-ARC" evidence="6">
    <location>
        <begin position="175"/>
        <end position="233"/>
    </location>
</feature>
<dbReference type="InterPro" id="IPR041118">
    <property type="entry name" value="Rx_N"/>
</dbReference>
<evidence type="ECO:0000256" key="5">
    <source>
        <dbReference type="ARBA" id="ARBA00022840"/>
    </source>
</evidence>
<dbReference type="EnsemblPlants" id="AUR62039703-RA">
    <property type="protein sequence ID" value="AUR62039703-RA:cds"/>
    <property type="gene ID" value="AUR62039703"/>
</dbReference>
<dbReference type="Pfam" id="PF23598">
    <property type="entry name" value="LRR_14"/>
    <property type="match status" value="1"/>
</dbReference>
<evidence type="ECO:0000256" key="1">
    <source>
        <dbReference type="ARBA" id="ARBA00022614"/>
    </source>
</evidence>
<organism evidence="10 11">
    <name type="scientific">Chenopodium quinoa</name>
    <name type="common">Quinoa</name>
    <dbReference type="NCBI Taxonomy" id="63459"/>
    <lineage>
        <taxon>Eukaryota</taxon>
        <taxon>Viridiplantae</taxon>
        <taxon>Streptophyta</taxon>
        <taxon>Embryophyta</taxon>
        <taxon>Tracheophyta</taxon>
        <taxon>Spermatophyta</taxon>
        <taxon>Magnoliopsida</taxon>
        <taxon>eudicotyledons</taxon>
        <taxon>Gunneridae</taxon>
        <taxon>Pentapetalae</taxon>
        <taxon>Caryophyllales</taxon>
        <taxon>Chenopodiaceae</taxon>
        <taxon>Chenopodioideae</taxon>
        <taxon>Atripliceae</taxon>
        <taxon>Chenopodium</taxon>
    </lineage>
</organism>
<dbReference type="GO" id="GO:0006952">
    <property type="term" value="P:defense response"/>
    <property type="evidence" value="ECO:0007669"/>
    <property type="project" value="UniProtKB-KW"/>
</dbReference>
<dbReference type="InterPro" id="IPR042197">
    <property type="entry name" value="Apaf_helical"/>
</dbReference>
<reference evidence="10" key="1">
    <citation type="journal article" date="2017" name="Nature">
        <title>The genome of Chenopodium quinoa.</title>
        <authorList>
            <person name="Jarvis D.E."/>
            <person name="Ho Y.S."/>
            <person name="Lightfoot D.J."/>
            <person name="Schmoeckel S.M."/>
            <person name="Li B."/>
            <person name="Borm T.J.A."/>
            <person name="Ohyanagi H."/>
            <person name="Mineta K."/>
            <person name="Michell C.T."/>
            <person name="Saber N."/>
            <person name="Kharbatia N.M."/>
            <person name="Rupper R.R."/>
            <person name="Sharp A.R."/>
            <person name="Dally N."/>
            <person name="Boughton B.A."/>
            <person name="Woo Y.H."/>
            <person name="Gao G."/>
            <person name="Schijlen E.G.W.M."/>
            <person name="Guo X."/>
            <person name="Momin A.A."/>
            <person name="Negrao S."/>
            <person name="Al-Babili S."/>
            <person name="Gehring C."/>
            <person name="Roessner U."/>
            <person name="Jung C."/>
            <person name="Murphy K."/>
            <person name="Arold S.T."/>
            <person name="Gojobori T."/>
            <person name="van der Linden C.G."/>
            <person name="van Loo E.N."/>
            <person name="Jellen E.N."/>
            <person name="Maughan P.J."/>
            <person name="Tester M."/>
        </authorList>
    </citation>
    <scope>NUCLEOTIDE SEQUENCE [LARGE SCALE GENOMIC DNA]</scope>
    <source>
        <strain evidence="10">cv. PI 614886</strain>
    </source>
</reference>
<evidence type="ECO:0000259" key="8">
    <source>
        <dbReference type="Pfam" id="PF23559"/>
    </source>
</evidence>
<dbReference type="Gene3D" id="3.40.50.300">
    <property type="entry name" value="P-loop containing nucleotide triphosphate hydrolases"/>
    <property type="match status" value="2"/>
</dbReference>
<feature type="domain" description="Disease resistance N-terminal" evidence="7">
    <location>
        <begin position="11"/>
        <end position="94"/>
    </location>
</feature>
<keyword evidence="2" id="KW-0677">Repeat</keyword>
<feature type="domain" description="Disease resistance R13L4/SHOC-2-like LRR" evidence="9">
    <location>
        <begin position="528"/>
        <end position="804"/>
    </location>
</feature>
<dbReference type="AlphaFoldDB" id="A0A803N3A1"/>
<keyword evidence="11" id="KW-1185">Reference proteome</keyword>
<dbReference type="InterPro" id="IPR027417">
    <property type="entry name" value="P-loop_NTPase"/>
</dbReference>
<dbReference type="InterPro" id="IPR001611">
    <property type="entry name" value="Leu-rich_rpt"/>
</dbReference>
<dbReference type="Proteomes" id="UP000596660">
    <property type="component" value="Unplaced"/>
</dbReference>
<proteinExistence type="predicted"/>
<dbReference type="GO" id="GO:0043531">
    <property type="term" value="F:ADP binding"/>
    <property type="evidence" value="ECO:0007669"/>
    <property type="project" value="InterPro"/>
</dbReference>
<dbReference type="Pfam" id="PF18052">
    <property type="entry name" value="Rx_N"/>
    <property type="match status" value="1"/>
</dbReference>
<dbReference type="PROSITE" id="PS51450">
    <property type="entry name" value="LRR"/>
    <property type="match status" value="1"/>
</dbReference>
<dbReference type="InterPro" id="IPR032675">
    <property type="entry name" value="LRR_dom_sf"/>
</dbReference>
<keyword evidence="3" id="KW-0547">Nucleotide-binding</keyword>
<evidence type="ECO:0000259" key="6">
    <source>
        <dbReference type="Pfam" id="PF00931"/>
    </source>
</evidence>
<evidence type="ECO:0000259" key="7">
    <source>
        <dbReference type="Pfam" id="PF18052"/>
    </source>
</evidence>
<dbReference type="InterPro" id="IPR002182">
    <property type="entry name" value="NB-ARC"/>
</dbReference>
<dbReference type="PRINTS" id="PR00364">
    <property type="entry name" value="DISEASERSIST"/>
</dbReference>
<dbReference type="Gene3D" id="3.80.10.10">
    <property type="entry name" value="Ribonuclease Inhibitor"/>
    <property type="match status" value="2"/>
</dbReference>
<evidence type="ECO:0000256" key="3">
    <source>
        <dbReference type="ARBA" id="ARBA00022741"/>
    </source>
</evidence>
<evidence type="ECO:0000256" key="4">
    <source>
        <dbReference type="ARBA" id="ARBA00022821"/>
    </source>
</evidence>
<keyword evidence="1" id="KW-0433">Leucine-rich repeat</keyword>
<dbReference type="FunFam" id="1.10.10.10:FF:000322">
    <property type="entry name" value="Probable disease resistance protein At1g63360"/>
    <property type="match status" value="1"/>
</dbReference>
<evidence type="ECO:0000259" key="9">
    <source>
        <dbReference type="Pfam" id="PF23598"/>
    </source>
</evidence>
<dbReference type="Pfam" id="PF23559">
    <property type="entry name" value="WHD_DRP"/>
    <property type="match status" value="1"/>
</dbReference>
<dbReference type="GO" id="GO:0005524">
    <property type="term" value="F:ATP binding"/>
    <property type="evidence" value="ECO:0007669"/>
    <property type="project" value="UniProtKB-KW"/>
</dbReference>
<evidence type="ECO:0008006" key="12">
    <source>
        <dbReference type="Google" id="ProtNLM"/>
    </source>
</evidence>
<dbReference type="Gene3D" id="1.20.5.4130">
    <property type="match status" value="1"/>
</dbReference>
<feature type="domain" description="NB-ARC" evidence="6">
    <location>
        <begin position="235"/>
        <end position="318"/>
    </location>
</feature>
<dbReference type="InterPro" id="IPR003591">
    <property type="entry name" value="Leu-rich_rpt_typical-subtyp"/>
</dbReference>
<sequence length="1007" mass="114852">MAEGVLFELAGTLLEGFGKAAIKEAASWWGARDNLKKLEKTIRMIQARVRDAERHQEEDGSDAVKEWLRRLRMVLYQVDDLFDLVLTVDRQKQQIEVNKQVCVSFSRSGTLCFNWKISREIKSIRQQLYEINSDIAGLNLPAYGHRNEPQPPRARFMRNRETCSFVKAVDIIGRENDKNMIIERLLDPKYDDEKVTVIPIVGFGGIGKTTLAQLVFNDARVQKQFDLVTWVCVPEIHDFIKCKKYLLVLDDMWDDSRDRWLELMSLLECGRIGSKVIVTTRSDNVAKVVGTVTKSYKLGFLTDDESWELFRRLEFKQNQEESNPNLTQIGKEIVGSCGNVPLAIRVVGSLLYSKDSEKEWQLFKDDQLSKAKLMEDGNLMPVLKLSYDYLTPALKQCFAYCSLFPKDYEFSKAGLVHLWMAQGYFEPSNRDIGDQYFMELLRMNFFQDPKEDGKGNVKTCKIHDLVHDLAQHIAGAENMLLGESSMQVTDELIHVSLNGWEAPSALLAAKNIRSLLGLSIERPASLEGLISRFQSLRVLSLNNIDTVPSSIGRLRHLRYLNLARNCIECLPNAITRLENLQTLNLDSCPFLKELPRDFAKLSNLRHLVINWDNLTDLPSGFGKMTTLHELHGFIVGKGKNTGIDSLPALNLRGELRIQFFKLRKNAVIEAQRATLKENQQLTSLILSFRGEETALDSDELKRMISCLQLPQKLKYLKVLGYKGDEMPIWWFDGLRKLVSISLVSCNNCRVLPYLRQLPHLKSLYLQSLNALEYVEDEGTNWVGGNSDSTAHNDYFPFLEVLELEDLPRLKGWTRSSNGEGEQRKELFPRLLQLKINGCNKLMSMPFAPKLESLEVHNINGRPDWQGLRSLHSLELSCIPKLEKIPRGITCLTMLQHLTITFLLNLTALPDEISNLSLLCELRIIKCPKLASLPSSLQGLTSLQKLYIRGCPDLGIRYKKPNGKDCHIIQYIPHTDISTGCELSFHDDLDFIELGRTDRGVQRMLSLV</sequence>
<dbReference type="Gene3D" id="1.10.8.430">
    <property type="entry name" value="Helical domain of apoptotic protease-activating factors"/>
    <property type="match status" value="1"/>
</dbReference>
<dbReference type="Gene3D" id="1.10.10.10">
    <property type="entry name" value="Winged helix-like DNA-binding domain superfamily/Winged helix DNA-binding domain"/>
    <property type="match status" value="1"/>
</dbReference>
<dbReference type="SUPFAM" id="SSF52058">
    <property type="entry name" value="L domain-like"/>
    <property type="match status" value="1"/>
</dbReference>
<dbReference type="Gramene" id="AUR62039703-RA">
    <property type="protein sequence ID" value="AUR62039703-RA:cds"/>
    <property type="gene ID" value="AUR62039703"/>
</dbReference>
<keyword evidence="5" id="KW-0067">ATP-binding</keyword>
<protein>
    <recommendedName>
        <fullName evidence="12">Disease resistance protein RGA3</fullName>
    </recommendedName>
</protein>
<accession>A0A803N3A1</accession>
<evidence type="ECO:0000256" key="2">
    <source>
        <dbReference type="ARBA" id="ARBA00022737"/>
    </source>
</evidence>
<dbReference type="SMART" id="SM00369">
    <property type="entry name" value="LRR_TYP"/>
    <property type="match status" value="2"/>
</dbReference>
<dbReference type="SUPFAM" id="SSF52047">
    <property type="entry name" value="RNI-like"/>
    <property type="match status" value="1"/>
</dbReference>
<evidence type="ECO:0000313" key="11">
    <source>
        <dbReference type="Proteomes" id="UP000596660"/>
    </source>
</evidence>
<dbReference type="Pfam" id="PF00931">
    <property type="entry name" value="NB-ARC"/>
    <property type="match status" value="2"/>
</dbReference>
<reference evidence="10" key="2">
    <citation type="submission" date="2021-03" db="UniProtKB">
        <authorList>
            <consortium name="EnsemblPlants"/>
        </authorList>
    </citation>
    <scope>IDENTIFICATION</scope>
</reference>
<feature type="domain" description="Disease resistance protein winged helix" evidence="8">
    <location>
        <begin position="403"/>
        <end position="470"/>
    </location>
</feature>
<dbReference type="SUPFAM" id="SSF52540">
    <property type="entry name" value="P-loop containing nucleoside triphosphate hydrolases"/>
    <property type="match status" value="1"/>
</dbReference>
<dbReference type="InterPro" id="IPR058922">
    <property type="entry name" value="WHD_DRP"/>
</dbReference>
<keyword evidence="4" id="KW-0611">Plant defense</keyword>
<dbReference type="InterPro" id="IPR036388">
    <property type="entry name" value="WH-like_DNA-bd_sf"/>
</dbReference>